<dbReference type="InterPro" id="IPR044209">
    <property type="entry name" value="MOS11"/>
</dbReference>
<protein>
    <recommendedName>
        <fullName evidence="2">THO1-MOS11 C-terminal domain-containing protein</fullName>
    </recommendedName>
</protein>
<dbReference type="GO" id="GO:0016973">
    <property type="term" value="P:poly(A)+ mRNA export from nucleus"/>
    <property type="evidence" value="ECO:0007669"/>
    <property type="project" value="InterPro"/>
</dbReference>
<evidence type="ECO:0000259" key="2">
    <source>
        <dbReference type="Pfam" id="PF18592"/>
    </source>
</evidence>
<dbReference type="PANTHER" id="PTHR47701:SF2">
    <property type="entry name" value="PROTEIN MODIFIER OF SNC1 11"/>
    <property type="match status" value="1"/>
</dbReference>
<dbReference type="AlphaFoldDB" id="A0A5P1ERR7"/>
<keyword evidence="4" id="KW-1185">Reference proteome</keyword>
<proteinExistence type="predicted"/>
<feature type="domain" description="THO1-MOS11 C-terminal" evidence="2">
    <location>
        <begin position="36"/>
        <end position="67"/>
    </location>
</feature>
<accession>A0A5P1ERR7</accession>
<dbReference type="Pfam" id="PF18592">
    <property type="entry name" value="Tho1_MOS11_C"/>
    <property type="match status" value="1"/>
</dbReference>
<organism evidence="3 4">
    <name type="scientific">Asparagus officinalis</name>
    <name type="common">Garden asparagus</name>
    <dbReference type="NCBI Taxonomy" id="4686"/>
    <lineage>
        <taxon>Eukaryota</taxon>
        <taxon>Viridiplantae</taxon>
        <taxon>Streptophyta</taxon>
        <taxon>Embryophyta</taxon>
        <taxon>Tracheophyta</taxon>
        <taxon>Spermatophyta</taxon>
        <taxon>Magnoliopsida</taxon>
        <taxon>Liliopsida</taxon>
        <taxon>Asparagales</taxon>
        <taxon>Asparagaceae</taxon>
        <taxon>Asparagoideae</taxon>
        <taxon>Asparagus</taxon>
    </lineage>
</organism>
<dbReference type="Gramene" id="ONK67827">
    <property type="protein sequence ID" value="ONK67827"/>
    <property type="gene ID" value="A4U43_C05F4200"/>
</dbReference>
<feature type="region of interest" description="Disordered" evidence="1">
    <location>
        <begin position="51"/>
        <end position="83"/>
    </location>
</feature>
<dbReference type="PANTHER" id="PTHR47701">
    <property type="entry name" value="PROTEIN MODIFIER OF SNC1 11"/>
    <property type="match status" value="1"/>
</dbReference>
<dbReference type="InterPro" id="IPR040746">
    <property type="entry name" value="THO1_MOS11_C"/>
</dbReference>
<dbReference type="EMBL" id="CM007385">
    <property type="protein sequence ID" value="ONK67827.1"/>
    <property type="molecule type" value="Genomic_DNA"/>
</dbReference>
<reference evidence="4" key="1">
    <citation type="journal article" date="2017" name="Nat. Commun.">
        <title>The asparagus genome sheds light on the origin and evolution of a young Y chromosome.</title>
        <authorList>
            <person name="Harkess A."/>
            <person name="Zhou J."/>
            <person name="Xu C."/>
            <person name="Bowers J.E."/>
            <person name="Van der Hulst R."/>
            <person name="Ayyampalayam S."/>
            <person name="Mercati F."/>
            <person name="Riccardi P."/>
            <person name="McKain M.R."/>
            <person name="Kakrana A."/>
            <person name="Tang H."/>
            <person name="Ray J."/>
            <person name="Groenendijk J."/>
            <person name="Arikit S."/>
            <person name="Mathioni S.M."/>
            <person name="Nakano M."/>
            <person name="Shan H."/>
            <person name="Telgmann-Rauber A."/>
            <person name="Kanno A."/>
            <person name="Yue Z."/>
            <person name="Chen H."/>
            <person name="Li W."/>
            <person name="Chen Y."/>
            <person name="Xu X."/>
            <person name="Zhang Y."/>
            <person name="Luo S."/>
            <person name="Chen H."/>
            <person name="Gao J."/>
            <person name="Mao Z."/>
            <person name="Pires J.C."/>
            <person name="Luo M."/>
            <person name="Kudrna D."/>
            <person name="Wing R.A."/>
            <person name="Meyers B.C."/>
            <person name="Yi K."/>
            <person name="Kong H."/>
            <person name="Lavrijsen P."/>
            <person name="Sunseri F."/>
            <person name="Falavigna A."/>
            <person name="Ye Y."/>
            <person name="Leebens-Mack J.H."/>
            <person name="Chen G."/>
        </authorList>
    </citation>
    <scope>NUCLEOTIDE SEQUENCE [LARGE SCALE GENOMIC DNA]</scope>
    <source>
        <strain evidence="4">cv. DH0086</strain>
    </source>
</reference>
<gene>
    <name evidence="3" type="ORF">A4U43_C05F4200</name>
</gene>
<evidence type="ECO:0000313" key="3">
    <source>
        <dbReference type="EMBL" id="ONK67827.1"/>
    </source>
</evidence>
<dbReference type="GO" id="GO:0005634">
    <property type="term" value="C:nucleus"/>
    <property type="evidence" value="ECO:0007669"/>
    <property type="project" value="TreeGrafter"/>
</dbReference>
<dbReference type="Proteomes" id="UP000243459">
    <property type="component" value="Chromosome 5"/>
</dbReference>
<name>A0A5P1ERR7_ASPOF</name>
<evidence type="ECO:0000313" key="4">
    <source>
        <dbReference type="Proteomes" id="UP000243459"/>
    </source>
</evidence>
<sequence length="192" mass="22433">MVVRSWPISPFLDGLRFGTATGFPLQGKNGGNLEEQKRKARAERFGLVVHSSADEEAKKKARLERFGQTQKPNTLEEDKKKARAERRHQLRRLKMSLRVNDYCRQCHHHQCNFSQDSRRPFQPWNLPASRNSEFNQNLDKTENPRFYSCLLSIMQDSRSSAFTSLPLIRTEEQVDAINWTKEFSATSERDEF</sequence>
<evidence type="ECO:0000256" key="1">
    <source>
        <dbReference type="SAM" id="MobiDB-lite"/>
    </source>
</evidence>